<reference evidence="10" key="1">
    <citation type="submission" date="2020-07" db="EMBL/GenBank/DDBJ databases">
        <authorList>
            <person name="Ferguson B K."/>
        </authorList>
    </citation>
    <scope>NUCLEOTIDE SEQUENCE</scope>
    <source>
        <strain evidence="10">L06</strain>
    </source>
</reference>
<feature type="transmembrane region" description="Helical" evidence="8">
    <location>
        <begin position="353"/>
        <end position="373"/>
    </location>
</feature>
<keyword evidence="6" id="KW-0675">Receptor</keyword>
<keyword evidence="3 8" id="KW-0812">Transmembrane</keyword>
<evidence type="ECO:0000256" key="5">
    <source>
        <dbReference type="ARBA" id="ARBA00023136"/>
    </source>
</evidence>
<evidence type="ECO:0000256" key="7">
    <source>
        <dbReference type="ARBA" id="ARBA00023180"/>
    </source>
</evidence>
<feature type="signal peptide" evidence="9">
    <location>
        <begin position="1"/>
        <end position="20"/>
    </location>
</feature>
<dbReference type="EMBL" id="CADCXW020000021">
    <property type="protein sequence ID" value="CAD1557117.1"/>
    <property type="molecule type" value="Genomic_DNA"/>
</dbReference>
<protein>
    <recommendedName>
        <fullName evidence="11">Ionotropic glutamate receptor C-terminal domain-containing protein</fullName>
    </recommendedName>
</protein>
<accession>A0A6V7JYB9</accession>
<evidence type="ECO:0000256" key="9">
    <source>
        <dbReference type="SAM" id="SignalP"/>
    </source>
</evidence>
<name>A0A6V7JYB9_9HYME</name>
<keyword evidence="9" id="KW-0732">Signal</keyword>
<evidence type="ECO:0000256" key="1">
    <source>
        <dbReference type="ARBA" id="ARBA00004651"/>
    </source>
</evidence>
<feature type="transmembrane region" description="Helical" evidence="8">
    <location>
        <begin position="596"/>
        <end position="617"/>
    </location>
</feature>
<keyword evidence="7" id="KW-0325">Glycoprotein</keyword>
<dbReference type="PROSITE" id="PS51257">
    <property type="entry name" value="PROKAR_LIPOPROTEIN"/>
    <property type="match status" value="1"/>
</dbReference>
<sequence length="653" mass="76299">MKSHLFIITSVSIIIIACHPATDWLNILNKDSSDTKHIHTALIFTYSSVHKNSDMITDLFFDKILQLMPSRLINITSDIPIRSNFPHNELVSLEATMLLLFYEEYSRKSHDRLYHIISYMKAYSIFTPDDYFIIILRTPTRWNEDMEEILSHAWTKGILNLVIVEVREGAEDLSTEQPEKLALFFMDNVDTPYSIIVHRFNPFNKVFQHRIFSPRMNLFPDFASNLHGHSLPVYTNPNKPYGTELSWNKSTSALTVRGPNYNLINTLAIKMNFTPVYQRSFMAQGIVDVNTTGELMIERLHHLGHFISAFMAAHLTENITEEELRLSMILSDNLGILMPIDYIIDEKHIDNTFQSTALTAVIIIVIWIVTRILKVNRRIWRFYTILCLLFSINVGQRPTRASERILFFFIVIVGFTYSTNIYTSLTEIAMSSKSENEYTSLEDILDSKCSPMIDFILFNKTFAYATGDYLRLKEITKPILYISDCPKLAMVHRNVCCLMSSVQGAFFREESRRRSGEYRLTFAKVIFWTDQATFYVGKNAFYKKYMDKIIIQLKETGIIKQWYYNLNELLGNMTVEESEIIEKDEEEETGHLLSQIIFIDIIGYSLGCIFFIGELIYHRFQRRKMARRVAERKSVLKIKINSWIRMKRMQLLR</sequence>
<evidence type="ECO:0000256" key="6">
    <source>
        <dbReference type="ARBA" id="ARBA00023170"/>
    </source>
</evidence>
<dbReference type="InterPro" id="IPR052192">
    <property type="entry name" value="Insect_Ionotropic_Sensory_Rcpt"/>
</dbReference>
<dbReference type="PANTHER" id="PTHR42643:SF24">
    <property type="entry name" value="IONOTROPIC RECEPTOR 60A"/>
    <property type="match status" value="1"/>
</dbReference>
<feature type="transmembrane region" description="Helical" evidence="8">
    <location>
        <begin position="405"/>
        <end position="425"/>
    </location>
</feature>
<evidence type="ECO:0000256" key="3">
    <source>
        <dbReference type="ARBA" id="ARBA00022692"/>
    </source>
</evidence>
<evidence type="ECO:0000256" key="2">
    <source>
        <dbReference type="ARBA" id="ARBA00022475"/>
    </source>
</evidence>
<keyword evidence="5 8" id="KW-0472">Membrane</keyword>
<evidence type="ECO:0008006" key="11">
    <source>
        <dbReference type="Google" id="ProtNLM"/>
    </source>
</evidence>
<evidence type="ECO:0000256" key="8">
    <source>
        <dbReference type="SAM" id="Phobius"/>
    </source>
</evidence>
<feature type="chain" id="PRO_5028106124" description="Ionotropic glutamate receptor C-terminal domain-containing protein" evidence="9">
    <location>
        <begin position="21"/>
        <end position="653"/>
    </location>
</feature>
<keyword evidence="4 8" id="KW-1133">Transmembrane helix</keyword>
<gene>
    <name evidence="10" type="ORF">BBRV_LOCUS65276</name>
</gene>
<dbReference type="GO" id="GO:0005886">
    <property type="term" value="C:plasma membrane"/>
    <property type="evidence" value="ECO:0007669"/>
    <property type="project" value="UniProtKB-SubCell"/>
</dbReference>
<proteinExistence type="predicted"/>
<dbReference type="PANTHER" id="PTHR42643">
    <property type="entry name" value="IONOTROPIC RECEPTOR 20A-RELATED"/>
    <property type="match status" value="1"/>
</dbReference>
<evidence type="ECO:0000313" key="10">
    <source>
        <dbReference type="EMBL" id="CAD1557117.1"/>
    </source>
</evidence>
<organism evidence="10">
    <name type="scientific">Bracon brevicornis</name>
    <dbReference type="NCBI Taxonomy" id="1563983"/>
    <lineage>
        <taxon>Eukaryota</taxon>
        <taxon>Metazoa</taxon>
        <taxon>Ecdysozoa</taxon>
        <taxon>Arthropoda</taxon>
        <taxon>Hexapoda</taxon>
        <taxon>Insecta</taxon>
        <taxon>Pterygota</taxon>
        <taxon>Neoptera</taxon>
        <taxon>Endopterygota</taxon>
        <taxon>Hymenoptera</taxon>
        <taxon>Apocrita</taxon>
        <taxon>Ichneumonoidea</taxon>
        <taxon>Braconidae</taxon>
        <taxon>Braconinae</taxon>
        <taxon>Bracon</taxon>
    </lineage>
</organism>
<evidence type="ECO:0000256" key="4">
    <source>
        <dbReference type="ARBA" id="ARBA00022989"/>
    </source>
</evidence>
<keyword evidence="2" id="KW-1003">Cell membrane</keyword>
<comment type="subcellular location">
    <subcellularLocation>
        <location evidence="1">Cell membrane</location>
        <topology evidence="1">Multi-pass membrane protein</topology>
    </subcellularLocation>
</comment>
<dbReference type="AlphaFoldDB" id="A0A6V7JYB9"/>